<dbReference type="PROSITE" id="PS51095">
    <property type="entry name" value="PTS_EIIA_TYPE_3"/>
    <property type="match status" value="1"/>
</dbReference>
<dbReference type="PANTHER" id="PTHR34382">
    <property type="entry name" value="PTS SYSTEM N,N'-DIACETYLCHITOBIOSE-SPECIFIC EIIA COMPONENT"/>
    <property type="match status" value="1"/>
</dbReference>
<keyword evidence="6" id="KW-0479">Metal-binding</keyword>
<dbReference type="RefSeq" id="WP_235812182.1">
    <property type="nucleotide sequence ID" value="NZ_AZEC01000001.1"/>
</dbReference>
<dbReference type="PANTHER" id="PTHR34382:SF7">
    <property type="entry name" value="PTS SYSTEM N,N'-DIACETYLCHITOBIOSE-SPECIFIC EIIA COMPONENT"/>
    <property type="match status" value="1"/>
</dbReference>
<dbReference type="SUPFAM" id="SSF46973">
    <property type="entry name" value="Enzyme IIa from lactose specific PTS, IIa-lac"/>
    <property type="match status" value="1"/>
</dbReference>
<dbReference type="Pfam" id="PF02255">
    <property type="entry name" value="PTS_IIA"/>
    <property type="match status" value="1"/>
</dbReference>
<organism evidence="8 9">
    <name type="scientific">Schleiferilactobacillus perolens DSM 12744</name>
    <dbReference type="NCBI Taxonomy" id="1423792"/>
    <lineage>
        <taxon>Bacteria</taxon>
        <taxon>Bacillati</taxon>
        <taxon>Bacillota</taxon>
        <taxon>Bacilli</taxon>
        <taxon>Lactobacillales</taxon>
        <taxon>Lactobacillaceae</taxon>
        <taxon>Schleiferilactobacillus</taxon>
    </lineage>
</organism>
<keyword evidence="3" id="KW-0808">Transferase</keyword>
<dbReference type="GO" id="GO:0046872">
    <property type="term" value="F:metal ion binding"/>
    <property type="evidence" value="ECO:0007669"/>
    <property type="project" value="UniProtKB-KW"/>
</dbReference>
<evidence type="ECO:0000256" key="6">
    <source>
        <dbReference type="PIRSR" id="PIRSR000699-2"/>
    </source>
</evidence>
<accession>A0A0R1N2T6</accession>
<evidence type="ECO:0000256" key="3">
    <source>
        <dbReference type="ARBA" id="ARBA00022679"/>
    </source>
</evidence>
<dbReference type="GO" id="GO:0009401">
    <property type="term" value="P:phosphoenolpyruvate-dependent sugar phosphotransferase system"/>
    <property type="evidence" value="ECO:0007669"/>
    <property type="project" value="UniProtKB-KW"/>
</dbReference>
<reference evidence="8 9" key="1">
    <citation type="journal article" date="2015" name="Genome Announc.">
        <title>Expanding the biotechnology potential of lactobacilli through comparative genomics of 213 strains and associated genera.</title>
        <authorList>
            <person name="Sun Z."/>
            <person name="Harris H.M."/>
            <person name="McCann A."/>
            <person name="Guo C."/>
            <person name="Argimon S."/>
            <person name="Zhang W."/>
            <person name="Yang X."/>
            <person name="Jeffery I.B."/>
            <person name="Cooney J.C."/>
            <person name="Kagawa T.F."/>
            <person name="Liu W."/>
            <person name="Song Y."/>
            <person name="Salvetti E."/>
            <person name="Wrobel A."/>
            <person name="Rasinkangas P."/>
            <person name="Parkhill J."/>
            <person name="Rea M.C."/>
            <person name="O'Sullivan O."/>
            <person name="Ritari J."/>
            <person name="Douillard F.P."/>
            <person name="Paul Ross R."/>
            <person name="Yang R."/>
            <person name="Briner A.E."/>
            <person name="Felis G.E."/>
            <person name="de Vos W.M."/>
            <person name="Barrangou R."/>
            <person name="Klaenhammer T.R."/>
            <person name="Caufield P.W."/>
            <person name="Cui Y."/>
            <person name="Zhang H."/>
            <person name="O'Toole P.W."/>
        </authorList>
    </citation>
    <scope>NUCLEOTIDE SEQUENCE [LARGE SCALE GENOMIC DNA]</scope>
    <source>
        <strain evidence="8 9">DSM 12744</strain>
    </source>
</reference>
<evidence type="ECO:0000313" key="8">
    <source>
        <dbReference type="EMBL" id="KRL14630.1"/>
    </source>
</evidence>
<evidence type="ECO:0000313" key="9">
    <source>
        <dbReference type="Proteomes" id="UP000051330"/>
    </source>
</evidence>
<comment type="cofactor">
    <cofactor evidence="6">
        <name>Mg(2+)</name>
        <dbReference type="ChEBI" id="CHEBI:18420"/>
    </cofactor>
    <text evidence="6">Binds 1 Mg(2+) ion per trimer.</text>
</comment>
<name>A0A0R1N2T6_9LACO</name>
<keyword evidence="2" id="KW-0762">Sugar transport</keyword>
<dbReference type="CDD" id="cd00215">
    <property type="entry name" value="PTS_IIA_lac"/>
    <property type="match status" value="1"/>
</dbReference>
<dbReference type="InterPro" id="IPR003188">
    <property type="entry name" value="PTS_IIA_lac/cel"/>
</dbReference>
<dbReference type="Gene3D" id="1.20.58.80">
    <property type="entry name" value="Phosphotransferase system, lactose/cellobiose-type IIA subunit"/>
    <property type="match status" value="1"/>
</dbReference>
<gene>
    <name evidence="8" type="ORF">FD09_GL000283</name>
</gene>
<proteinExistence type="predicted"/>
<feature type="binding site" evidence="6">
    <location>
        <position position="85"/>
    </location>
    <ligand>
        <name>Mg(2+)</name>
        <dbReference type="ChEBI" id="CHEBI:18420"/>
        <note>ligand shared between all trimeric partners</note>
    </ligand>
</feature>
<feature type="active site" description="Tele-phosphohistidine intermediate" evidence="5">
    <location>
        <position position="82"/>
    </location>
</feature>
<keyword evidence="9" id="KW-1185">Reference proteome</keyword>
<dbReference type="Proteomes" id="UP000051330">
    <property type="component" value="Unassembled WGS sequence"/>
</dbReference>
<comment type="caution">
    <text evidence="8">The sequence shown here is derived from an EMBL/GenBank/DDBJ whole genome shotgun (WGS) entry which is preliminary data.</text>
</comment>
<evidence type="ECO:0000256" key="5">
    <source>
        <dbReference type="PIRSR" id="PIRSR000699-1"/>
    </source>
</evidence>
<evidence type="ECO:0000256" key="7">
    <source>
        <dbReference type="PROSITE-ProRule" id="PRU00418"/>
    </source>
</evidence>
<dbReference type="EMBL" id="AZEC01000001">
    <property type="protein sequence ID" value="KRL14630.1"/>
    <property type="molecule type" value="Genomic_DNA"/>
</dbReference>
<protein>
    <submittedName>
        <fullName evidence="8">Uncharacterized protein</fullName>
    </submittedName>
</protein>
<evidence type="ECO:0000256" key="2">
    <source>
        <dbReference type="ARBA" id="ARBA00022597"/>
    </source>
</evidence>
<dbReference type="PATRIC" id="fig|1423792.3.peg.288"/>
<dbReference type="GO" id="GO:0016740">
    <property type="term" value="F:transferase activity"/>
    <property type="evidence" value="ECO:0007669"/>
    <property type="project" value="UniProtKB-KW"/>
</dbReference>
<dbReference type="STRING" id="1423792.FD09_GL000283"/>
<evidence type="ECO:0000256" key="4">
    <source>
        <dbReference type="ARBA" id="ARBA00022683"/>
    </source>
</evidence>
<dbReference type="InterPro" id="IPR036542">
    <property type="entry name" value="PTS_IIA_lac/cel_sf"/>
</dbReference>
<evidence type="ECO:0000256" key="1">
    <source>
        <dbReference type="ARBA" id="ARBA00022448"/>
    </source>
</evidence>
<keyword evidence="6" id="KW-0460">Magnesium</keyword>
<keyword evidence="4" id="KW-0598">Phosphotransferase system</keyword>
<dbReference type="PIRSF" id="PIRSF000699">
    <property type="entry name" value="PTS_IILac_III"/>
    <property type="match status" value="1"/>
</dbReference>
<keyword evidence="1" id="KW-0813">Transport</keyword>
<feature type="modified residue" description="Phosphohistidine; by HPr" evidence="7">
    <location>
        <position position="82"/>
    </location>
</feature>
<sequence length="112" mass="12597">MNTIMNEDELNKVSMQIILHAGDARNQITEALNKIGDEQFDAASELLTQAQENLKKAHESQTSTIQSAAQGMEIPYSVLFTHAQDTLMTIMSELNLAKQLIKLFRKVSFKED</sequence>
<dbReference type="AlphaFoldDB" id="A0A0R1N2T6"/>